<accession>A0A9P3LUN1</accession>
<evidence type="ECO:0000313" key="2">
    <source>
        <dbReference type="EMBL" id="GJJ71152.1"/>
    </source>
</evidence>
<gene>
    <name evidence="2" type="ORF">EMPS_03502</name>
</gene>
<reference evidence="2" key="1">
    <citation type="submission" date="2021-11" db="EMBL/GenBank/DDBJ databases">
        <authorList>
            <person name="Herlambang A."/>
            <person name="Guo Y."/>
            <person name="Takashima Y."/>
            <person name="Nishizawa T."/>
        </authorList>
    </citation>
    <scope>NUCLEOTIDE SEQUENCE</scope>
    <source>
        <strain evidence="2">E1425</strain>
    </source>
</reference>
<dbReference type="Proteomes" id="UP000827284">
    <property type="component" value="Unassembled WGS sequence"/>
</dbReference>
<protein>
    <submittedName>
        <fullName evidence="2">Uncharacterized protein</fullName>
    </submittedName>
</protein>
<feature type="compositionally biased region" description="Low complexity" evidence="1">
    <location>
        <begin position="52"/>
        <end position="89"/>
    </location>
</feature>
<sequence>MAHTTTKRLASQRSSPPLAPSASGPSPPRLQPSSLADIAAHRPYHSQPRLASTSSSNTTTTTTTTTASSKNINIINNNKSNSNHTNPSNINGYMITSAATSRTTSPTPASAVKPGNAKHVHTLSSNICYPHPSTHPPLRLLTTATCLDTLTSLISAQSPPHSPTFSSFAVPQSTGSRNGSTSSRANSILDGIQNALGAASSPPTAGSIKQSSSYSAAKDSLADFSIAASKRGSNNGSNKTGTSKSKYSESGGVIRSNYVSFPNFDDIDFVDVAMVDDDEEEEDQNDWSGPDSPPEGQRSMMDNNGHINNSLDEKSMRSIYQSHPVGFDPEMRRAMENGISMGMPTRPSDQWLLQLETYHELRVNGSQV</sequence>
<keyword evidence="3" id="KW-1185">Reference proteome</keyword>
<feature type="compositionally biased region" description="Low complexity" evidence="1">
    <location>
        <begin position="173"/>
        <end position="185"/>
    </location>
</feature>
<comment type="caution">
    <text evidence="2">The sequence shown here is derived from an EMBL/GenBank/DDBJ whole genome shotgun (WGS) entry which is preliminary data.</text>
</comment>
<reference evidence="2" key="2">
    <citation type="journal article" date="2022" name="Microbiol. Resour. Announc.">
        <title>Whole-Genome Sequence of Entomortierella parvispora E1425, a Mucoromycotan Fungus Associated with Burkholderiaceae-Related Endosymbiotic Bacteria.</title>
        <authorList>
            <person name="Herlambang A."/>
            <person name="Guo Y."/>
            <person name="Takashima Y."/>
            <person name="Narisawa K."/>
            <person name="Ohta H."/>
            <person name="Nishizawa T."/>
        </authorList>
    </citation>
    <scope>NUCLEOTIDE SEQUENCE</scope>
    <source>
        <strain evidence="2">E1425</strain>
    </source>
</reference>
<dbReference type="EMBL" id="BQFW01000005">
    <property type="protein sequence ID" value="GJJ71152.1"/>
    <property type="molecule type" value="Genomic_DNA"/>
</dbReference>
<feature type="compositionally biased region" description="Polar residues" evidence="1">
    <location>
        <begin position="157"/>
        <end position="172"/>
    </location>
</feature>
<evidence type="ECO:0000256" key="1">
    <source>
        <dbReference type="SAM" id="MobiDB-lite"/>
    </source>
</evidence>
<evidence type="ECO:0000313" key="3">
    <source>
        <dbReference type="Proteomes" id="UP000827284"/>
    </source>
</evidence>
<feature type="compositionally biased region" description="Polar residues" evidence="1">
    <location>
        <begin position="231"/>
        <end position="245"/>
    </location>
</feature>
<dbReference type="AlphaFoldDB" id="A0A9P3LUN1"/>
<organism evidence="2 3">
    <name type="scientific">Entomortierella parvispora</name>
    <dbReference type="NCBI Taxonomy" id="205924"/>
    <lineage>
        <taxon>Eukaryota</taxon>
        <taxon>Fungi</taxon>
        <taxon>Fungi incertae sedis</taxon>
        <taxon>Mucoromycota</taxon>
        <taxon>Mortierellomycotina</taxon>
        <taxon>Mortierellomycetes</taxon>
        <taxon>Mortierellales</taxon>
        <taxon>Mortierellaceae</taxon>
        <taxon>Entomortierella</taxon>
    </lineage>
</organism>
<proteinExistence type="predicted"/>
<feature type="region of interest" description="Disordered" evidence="1">
    <location>
        <begin position="278"/>
        <end position="310"/>
    </location>
</feature>
<feature type="compositionally biased region" description="Low complexity" evidence="1">
    <location>
        <begin position="9"/>
        <end position="24"/>
    </location>
</feature>
<dbReference type="OrthoDB" id="2446959at2759"/>
<name>A0A9P3LUN1_9FUNG</name>
<feature type="region of interest" description="Disordered" evidence="1">
    <location>
        <begin position="229"/>
        <end position="249"/>
    </location>
</feature>
<feature type="region of interest" description="Disordered" evidence="1">
    <location>
        <begin position="1"/>
        <end position="92"/>
    </location>
</feature>
<feature type="compositionally biased region" description="Polar residues" evidence="1">
    <location>
        <begin position="300"/>
        <end position="310"/>
    </location>
</feature>
<feature type="region of interest" description="Disordered" evidence="1">
    <location>
        <begin position="157"/>
        <end position="185"/>
    </location>
</feature>